<dbReference type="Proteomes" id="UP001302666">
    <property type="component" value="Chromosome"/>
</dbReference>
<dbReference type="Gene3D" id="3.30.2270.10">
    <property type="entry name" value="Folate-binding superfamily"/>
    <property type="match status" value="1"/>
</dbReference>
<dbReference type="InterPro" id="IPR038561">
    <property type="entry name" value="SoxD_sf"/>
</dbReference>
<reference evidence="1 2" key="1">
    <citation type="submission" date="2023-10" db="EMBL/GenBank/DDBJ databases">
        <title>Eight complete genome sequences of bacteria isolated from laboratory stock of Giant Kelp gametophytes.</title>
        <authorList>
            <person name="Tolentino B."/>
            <person name="Nuzhdin S."/>
        </authorList>
    </citation>
    <scope>NUCLEOTIDE SEQUENCE [LARGE SCALE GENOMIC DNA]</scope>
    <source>
        <strain evidence="1 2">LC.270.F.C4</strain>
    </source>
</reference>
<gene>
    <name evidence="1" type="ORF">R1T40_10305</name>
</gene>
<dbReference type="RefSeq" id="WP_317386850.1">
    <property type="nucleotide sequence ID" value="NZ_CP136704.1"/>
</dbReference>
<accession>A0ABZ0HM77</accession>
<name>A0ABZ0HM77_TRISK</name>
<keyword evidence="2" id="KW-1185">Reference proteome</keyword>
<evidence type="ECO:0000313" key="1">
    <source>
        <dbReference type="EMBL" id="WOI35090.1"/>
    </source>
</evidence>
<dbReference type="InterPro" id="IPR006279">
    <property type="entry name" value="SoxD"/>
</dbReference>
<organism evidence="1 2">
    <name type="scientific">Tritonibacter scottomollicae</name>
    <name type="common">Epibacterium scottomollicae</name>
    <dbReference type="NCBI Taxonomy" id="483013"/>
    <lineage>
        <taxon>Bacteria</taxon>
        <taxon>Pseudomonadati</taxon>
        <taxon>Pseudomonadota</taxon>
        <taxon>Alphaproteobacteria</taxon>
        <taxon>Rhodobacterales</taxon>
        <taxon>Paracoccaceae</taxon>
        <taxon>Tritonibacter</taxon>
    </lineage>
</organism>
<dbReference type="EMBL" id="CP136704">
    <property type="protein sequence ID" value="WOI35090.1"/>
    <property type="molecule type" value="Genomic_DNA"/>
</dbReference>
<protein>
    <submittedName>
        <fullName evidence="1">Sarcosine oxidase subunit delta</fullName>
    </submittedName>
</protein>
<dbReference type="Pfam" id="PF04267">
    <property type="entry name" value="SoxD"/>
    <property type="match status" value="1"/>
</dbReference>
<evidence type="ECO:0000313" key="2">
    <source>
        <dbReference type="Proteomes" id="UP001302666"/>
    </source>
</evidence>
<proteinExistence type="predicted"/>
<sequence>MRITCPLCGARDRREFTYKGAALPVPALDAGLEVWDAHVHLRDNPAGPLDELWQHDMGCGAWLKVTRNTATHEMLGVALAQDAGLAIKEGQS</sequence>